<protein>
    <recommendedName>
        <fullName evidence="5">L-lysine N6-monooxygenase MbtG</fullName>
        <ecNumber evidence="4">1.14.13.59</ecNumber>
    </recommendedName>
    <alternativeName>
        <fullName evidence="14">Lysine 6-N-hydroxylase</fullName>
    </alternativeName>
    <alternativeName>
        <fullName evidence="13">Lysine N6-hydroxylase</fullName>
    </alternativeName>
    <alternativeName>
        <fullName evidence="11">Lysine-N-oxygenase</fullName>
    </alternativeName>
    <alternativeName>
        <fullName evidence="12">Mycobactin synthase protein G</fullName>
    </alternativeName>
</protein>
<evidence type="ECO:0000256" key="11">
    <source>
        <dbReference type="ARBA" id="ARBA00029939"/>
    </source>
</evidence>
<dbReference type="Pfam" id="PF13434">
    <property type="entry name" value="Lys_Orn_oxgnase"/>
    <property type="match status" value="1"/>
</dbReference>
<evidence type="ECO:0000256" key="7">
    <source>
        <dbReference type="ARBA" id="ARBA00022827"/>
    </source>
</evidence>
<dbReference type="Proteomes" id="UP000037084">
    <property type="component" value="Unassembled WGS sequence"/>
</dbReference>
<dbReference type="PANTHER" id="PTHR42802:SF1">
    <property type="entry name" value="L-ORNITHINE N(5)-MONOOXYGENASE"/>
    <property type="match status" value="1"/>
</dbReference>
<evidence type="ECO:0000256" key="9">
    <source>
        <dbReference type="ARBA" id="ARBA00023002"/>
    </source>
</evidence>
<dbReference type="PATRIC" id="fig|1961.12.peg.7935"/>
<evidence type="ECO:0000256" key="3">
    <source>
        <dbReference type="ARBA" id="ARBA00007588"/>
    </source>
</evidence>
<dbReference type="InterPro" id="IPR025700">
    <property type="entry name" value="Lys/Orn_oxygenase"/>
</dbReference>
<comment type="catalytic activity">
    <reaction evidence="15">
        <text>L-lysine + NADPH + O2 = N(6)-hydroxy-L-lysine + NADP(+) + H2O</text>
        <dbReference type="Rhea" id="RHEA:23228"/>
        <dbReference type="ChEBI" id="CHEBI:15377"/>
        <dbReference type="ChEBI" id="CHEBI:15379"/>
        <dbReference type="ChEBI" id="CHEBI:32551"/>
        <dbReference type="ChEBI" id="CHEBI:57783"/>
        <dbReference type="ChEBI" id="CHEBI:57820"/>
        <dbReference type="ChEBI" id="CHEBI:58349"/>
        <dbReference type="EC" id="1.14.13.59"/>
    </reaction>
</comment>
<evidence type="ECO:0000256" key="10">
    <source>
        <dbReference type="ARBA" id="ARBA00023033"/>
    </source>
</evidence>
<evidence type="ECO:0000256" key="2">
    <source>
        <dbReference type="ARBA" id="ARBA00004924"/>
    </source>
</evidence>
<dbReference type="GO" id="GO:0047091">
    <property type="term" value="F:L-lysine 6-monooxygenase (NADPH) activity"/>
    <property type="evidence" value="ECO:0007669"/>
    <property type="project" value="UniProtKB-EC"/>
</dbReference>
<comment type="similarity">
    <text evidence="3">Belongs to the lysine N(6)-hydroxylase/L-ornithine N(5)-oxygenase family.</text>
</comment>
<keyword evidence="8" id="KW-0521">NADP</keyword>
<accession>A0A0L8M1S6</accession>
<comment type="pathway">
    <text evidence="2">Siderophore biosynthesis.</text>
</comment>
<evidence type="ECO:0000256" key="4">
    <source>
        <dbReference type="ARBA" id="ARBA00013076"/>
    </source>
</evidence>
<dbReference type="AlphaFoldDB" id="A0A0L8M1S6"/>
<keyword evidence="10 16" id="KW-0503">Monooxygenase</keyword>
<evidence type="ECO:0000313" key="17">
    <source>
        <dbReference type="Proteomes" id="UP000037084"/>
    </source>
</evidence>
<sequence>MGTTGTHEHEIYDVVGIGFGPSNLSLAIALEEHRANVPERPVKAAFFERQASFGWHRNMLLPSTTMQISFLKDLATFRNPVSRFSFVSYLHAAGRLVQFVNNQDFFPTRQEFHQYLEWAASSLTDQVSYGSEVTAIRRAEEAGPGATECLQLDVREASGGVRRVGARNVVISTGLVPRMPTGVARDERVWHSSEFLERFRGLDPHELKSVAVVGAGQSAAEITRFLYDMLPHARVSAILPSYGYSVADDTPFANQVFDPAAVDEYYFGTDQAREAFWHYHRNTNYSVVDDEVIRDLHQRSYDDEVRGTKRLHFLNLTRVVDVARTGNETRLTLGAMLDSEPQELDVDALVFATGYEGMDPARLLGDFDREFLRDDTGRPRVERDYRLVSASGLSCGVYLQGGTEHTHGLSSSLLSNIAVRSGEIADSIVLRRAERELGGARSVQVAGAAAGRA</sequence>
<evidence type="ECO:0000256" key="8">
    <source>
        <dbReference type="ARBA" id="ARBA00022857"/>
    </source>
</evidence>
<evidence type="ECO:0000313" key="16">
    <source>
        <dbReference type="EMBL" id="KOG44377.1"/>
    </source>
</evidence>
<keyword evidence="9" id="KW-0560">Oxidoreductase</keyword>
<reference evidence="17" key="1">
    <citation type="submission" date="2015-07" db="EMBL/GenBank/DDBJ databases">
        <authorList>
            <consortium name="Consortium for Microbial Forensics and Genomics (microFORGE)"/>
            <person name="Knight B.M."/>
            <person name="Roberts D.P."/>
            <person name="Lin D."/>
            <person name="Hari K."/>
            <person name="Fletcher J."/>
            <person name="Melcher U."/>
            <person name="Blagden T."/>
            <person name="Winegar R.A."/>
        </authorList>
    </citation>
    <scope>NUCLEOTIDE SEQUENCE [LARGE SCALE GENOMIC DNA]</scope>
    <source>
        <strain evidence="17">NRRL B-1447</strain>
    </source>
</reference>
<dbReference type="InterPro" id="IPR036188">
    <property type="entry name" value="FAD/NAD-bd_sf"/>
</dbReference>
<gene>
    <name evidence="16" type="ORF">ADK75_36035</name>
</gene>
<evidence type="ECO:0000256" key="13">
    <source>
        <dbReference type="ARBA" id="ARBA00032493"/>
    </source>
</evidence>
<dbReference type="Gene3D" id="3.50.50.60">
    <property type="entry name" value="FAD/NAD(P)-binding domain"/>
    <property type="match status" value="1"/>
</dbReference>
<evidence type="ECO:0000256" key="15">
    <source>
        <dbReference type="ARBA" id="ARBA00048407"/>
    </source>
</evidence>
<dbReference type="EMBL" id="LGUV01000387">
    <property type="protein sequence ID" value="KOG44377.1"/>
    <property type="molecule type" value="Genomic_DNA"/>
</dbReference>
<evidence type="ECO:0000256" key="12">
    <source>
        <dbReference type="ARBA" id="ARBA00031158"/>
    </source>
</evidence>
<dbReference type="PANTHER" id="PTHR42802">
    <property type="entry name" value="MONOOXYGENASE"/>
    <property type="match status" value="1"/>
</dbReference>
<proteinExistence type="inferred from homology"/>
<keyword evidence="7" id="KW-0274">FAD</keyword>
<evidence type="ECO:0000256" key="14">
    <source>
        <dbReference type="ARBA" id="ARBA00032738"/>
    </source>
</evidence>
<comment type="cofactor">
    <cofactor evidence="1">
        <name>FAD</name>
        <dbReference type="ChEBI" id="CHEBI:57692"/>
    </cofactor>
</comment>
<organism evidence="16 17">
    <name type="scientific">Streptomyces virginiae</name>
    <name type="common">Streptomyces cinnamonensis</name>
    <dbReference type="NCBI Taxonomy" id="1961"/>
    <lineage>
        <taxon>Bacteria</taxon>
        <taxon>Bacillati</taxon>
        <taxon>Actinomycetota</taxon>
        <taxon>Actinomycetes</taxon>
        <taxon>Kitasatosporales</taxon>
        <taxon>Streptomycetaceae</taxon>
        <taxon>Streptomyces</taxon>
    </lineage>
</organism>
<dbReference type="SUPFAM" id="SSF51905">
    <property type="entry name" value="FAD/NAD(P)-binding domain"/>
    <property type="match status" value="2"/>
</dbReference>
<dbReference type="EC" id="1.14.13.59" evidence="4"/>
<keyword evidence="6" id="KW-0285">Flavoprotein</keyword>
<evidence type="ECO:0000256" key="5">
    <source>
        <dbReference type="ARBA" id="ARBA00016406"/>
    </source>
</evidence>
<dbReference type="OrthoDB" id="7527071at2"/>
<dbReference type="RefSeq" id="WP_053177334.1">
    <property type="nucleotide sequence ID" value="NZ_LGUV01000387.1"/>
</dbReference>
<evidence type="ECO:0000256" key="1">
    <source>
        <dbReference type="ARBA" id="ARBA00001974"/>
    </source>
</evidence>
<dbReference type="PRINTS" id="PR00368">
    <property type="entry name" value="FADPNR"/>
</dbReference>
<name>A0A0L8M1S6_STRVG</name>
<comment type="caution">
    <text evidence="16">The sequence shown here is derived from an EMBL/GenBank/DDBJ whole genome shotgun (WGS) entry which is preliminary data.</text>
</comment>
<evidence type="ECO:0000256" key="6">
    <source>
        <dbReference type="ARBA" id="ARBA00022630"/>
    </source>
</evidence>